<protein>
    <submittedName>
        <fullName evidence="2">DUF3139 domain-containing protein</fullName>
    </submittedName>
</protein>
<dbReference type="RefSeq" id="WP_262856506.1">
    <property type="nucleotide sequence ID" value="NZ_JAOPKZ010000015.1"/>
</dbReference>
<organism evidence="2 3">
    <name type="scientific">Staphylococcus marylandisciuri</name>
    <dbReference type="NCBI Taxonomy" id="2981529"/>
    <lineage>
        <taxon>Bacteria</taxon>
        <taxon>Bacillati</taxon>
        <taxon>Bacillota</taxon>
        <taxon>Bacilli</taxon>
        <taxon>Bacillales</taxon>
        <taxon>Staphylococcaceae</taxon>
        <taxon>Staphylococcus</taxon>
    </lineage>
</organism>
<evidence type="ECO:0000313" key="3">
    <source>
        <dbReference type="Proteomes" id="UP001209553"/>
    </source>
</evidence>
<dbReference type="EMBL" id="JAOPKZ010000015">
    <property type="protein sequence ID" value="MCU5746824.1"/>
    <property type="molecule type" value="Genomic_DNA"/>
</dbReference>
<dbReference type="Proteomes" id="UP001209553">
    <property type="component" value="Unassembled WGS sequence"/>
</dbReference>
<dbReference type="Pfam" id="PF11337">
    <property type="entry name" value="DUF3139"/>
    <property type="match status" value="1"/>
</dbReference>
<feature type="transmembrane region" description="Helical" evidence="1">
    <location>
        <begin position="7"/>
        <end position="26"/>
    </location>
</feature>
<comment type="caution">
    <text evidence="2">The sequence shown here is derived from an EMBL/GenBank/DDBJ whole genome shotgun (WGS) entry which is preliminary data.</text>
</comment>
<keyword evidence="1" id="KW-1133">Transmembrane helix</keyword>
<keyword evidence="1" id="KW-0812">Transmembrane</keyword>
<name>A0ABT2QS68_9STAP</name>
<proteinExistence type="predicted"/>
<accession>A0ABT2QS68</accession>
<reference evidence="2 3" key="1">
    <citation type="journal article" date="2023" name="Int. J. Syst. Evol. Microbiol.">
        <title>Streptococcus sciuri sp. nov., Staphylococcus marylandisciuri sp. nov. and Staphylococcus americanisciuri sp. nov., isolated from faeces of eastern grey squirrel (Sciurus carolinensis).</title>
        <authorList>
            <person name="Volokhov D.V."/>
            <person name="Zagorodnyaya T.A."/>
            <person name="Furtak V.A."/>
            <person name="Nattanmai G."/>
            <person name="Randall L."/>
            <person name="Jose S."/>
            <person name="Gao Y."/>
            <person name="Eisenberg T."/>
            <person name="Delmonte P."/>
            <person name="Blom J."/>
            <person name="Mitchell K.K."/>
        </authorList>
    </citation>
    <scope>NUCLEOTIDE SEQUENCE [LARGE SCALE GENOMIC DNA]</scope>
    <source>
        <strain evidence="2 3">SQ8-PEA</strain>
    </source>
</reference>
<gene>
    <name evidence="2" type="ORF">N9R04_09065</name>
</gene>
<keyword evidence="3" id="KW-1185">Reference proteome</keyword>
<evidence type="ECO:0000313" key="2">
    <source>
        <dbReference type="EMBL" id="MCU5746824.1"/>
    </source>
</evidence>
<keyword evidence="1" id="KW-0472">Membrane</keyword>
<dbReference type="InterPro" id="IPR021486">
    <property type="entry name" value="DUF3139"/>
</dbReference>
<evidence type="ECO:0000256" key="1">
    <source>
        <dbReference type="SAM" id="Phobius"/>
    </source>
</evidence>
<sequence>MNKKFKIIGIIIISLIIILIVAFIMGKHLYLGYQKQEEAKTKAKVHRELKKRGWEDKIKTEKPSFVLNTGENDVEVTFKDEPYNTYTYSFDDDNKLTGEAILKEKYDKYFDSKKKHKDYIRRPHFEEKYDIK</sequence>